<dbReference type="EMBL" id="JAAMPC010000001">
    <property type="protein sequence ID" value="KAG2332485.1"/>
    <property type="molecule type" value="Genomic_DNA"/>
</dbReference>
<comment type="caution">
    <text evidence="2">The sequence shown here is derived from an EMBL/GenBank/DDBJ whole genome shotgun (WGS) entry which is preliminary data.</text>
</comment>
<name>A0A8X8BEY6_BRACI</name>
<dbReference type="Proteomes" id="UP000886595">
    <property type="component" value="Unassembled WGS sequence"/>
</dbReference>
<proteinExistence type="predicted"/>
<evidence type="ECO:0000256" key="1">
    <source>
        <dbReference type="SAM" id="MobiDB-lite"/>
    </source>
</evidence>
<dbReference type="AlphaFoldDB" id="A0A8X8BEY6"/>
<feature type="region of interest" description="Disordered" evidence="1">
    <location>
        <begin position="97"/>
        <end position="122"/>
    </location>
</feature>
<organism evidence="2 3">
    <name type="scientific">Brassica carinata</name>
    <name type="common">Ethiopian mustard</name>
    <name type="synonym">Abyssinian cabbage</name>
    <dbReference type="NCBI Taxonomy" id="52824"/>
    <lineage>
        <taxon>Eukaryota</taxon>
        <taxon>Viridiplantae</taxon>
        <taxon>Streptophyta</taxon>
        <taxon>Embryophyta</taxon>
        <taxon>Tracheophyta</taxon>
        <taxon>Spermatophyta</taxon>
        <taxon>Magnoliopsida</taxon>
        <taxon>eudicotyledons</taxon>
        <taxon>Gunneridae</taxon>
        <taxon>Pentapetalae</taxon>
        <taxon>rosids</taxon>
        <taxon>malvids</taxon>
        <taxon>Brassicales</taxon>
        <taxon>Brassicaceae</taxon>
        <taxon>Brassiceae</taxon>
        <taxon>Brassica</taxon>
    </lineage>
</organism>
<keyword evidence="3" id="KW-1185">Reference proteome</keyword>
<protein>
    <submittedName>
        <fullName evidence="2">Uncharacterized protein</fullName>
    </submittedName>
</protein>
<gene>
    <name evidence="2" type="ORF">Bca52824_003665</name>
</gene>
<accession>A0A8X8BEY6</accession>
<sequence length="122" mass="13743">MIIFRKANLATRPNDELQQGFQKKTQATDFVDISEIIKALYILKDNFAIRTTGFWKFNFASGSRRYKFKVRTTNYLLRGTPTDSYLLEEYVITADPQGGEDVPQAKLPGVDTQGSAVAPSDD</sequence>
<evidence type="ECO:0000313" key="3">
    <source>
        <dbReference type="Proteomes" id="UP000886595"/>
    </source>
</evidence>
<reference evidence="2 3" key="1">
    <citation type="submission" date="2020-02" db="EMBL/GenBank/DDBJ databases">
        <authorList>
            <person name="Ma Q."/>
            <person name="Huang Y."/>
            <person name="Song X."/>
            <person name="Pei D."/>
        </authorList>
    </citation>
    <scope>NUCLEOTIDE SEQUENCE [LARGE SCALE GENOMIC DNA]</scope>
    <source>
        <strain evidence="2">Sxm20200214</strain>
        <tissue evidence="2">Leaf</tissue>
    </source>
</reference>
<evidence type="ECO:0000313" key="2">
    <source>
        <dbReference type="EMBL" id="KAG2332485.1"/>
    </source>
</evidence>